<evidence type="ECO:0000313" key="1">
    <source>
        <dbReference type="EMBL" id="KKM66602.1"/>
    </source>
</evidence>
<dbReference type="AlphaFoldDB" id="A0A0F9MBM6"/>
<accession>A0A0F9MBM6</accession>
<comment type="caution">
    <text evidence="1">The sequence shown here is derived from an EMBL/GenBank/DDBJ whole genome shotgun (WGS) entry which is preliminary data.</text>
</comment>
<proteinExistence type="predicted"/>
<protein>
    <submittedName>
        <fullName evidence="1">Uncharacterized protein</fullName>
    </submittedName>
</protein>
<dbReference type="EMBL" id="LAZR01010496">
    <property type="protein sequence ID" value="KKM66602.1"/>
    <property type="molecule type" value="Genomic_DNA"/>
</dbReference>
<organism evidence="1">
    <name type="scientific">marine sediment metagenome</name>
    <dbReference type="NCBI Taxonomy" id="412755"/>
    <lineage>
        <taxon>unclassified sequences</taxon>
        <taxon>metagenomes</taxon>
        <taxon>ecological metagenomes</taxon>
    </lineage>
</organism>
<sequence length="51" mass="5643">MTNKTAIEKCSTRGEVNLLCKCTRSPGMSFLKKWVGITGGRVGQRGDPWKD</sequence>
<name>A0A0F9MBM6_9ZZZZ</name>
<reference evidence="1" key="1">
    <citation type="journal article" date="2015" name="Nature">
        <title>Complex archaea that bridge the gap between prokaryotes and eukaryotes.</title>
        <authorList>
            <person name="Spang A."/>
            <person name="Saw J.H."/>
            <person name="Jorgensen S.L."/>
            <person name="Zaremba-Niedzwiedzka K."/>
            <person name="Martijn J."/>
            <person name="Lind A.E."/>
            <person name="van Eijk R."/>
            <person name="Schleper C."/>
            <person name="Guy L."/>
            <person name="Ettema T.J."/>
        </authorList>
    </citation>
    <scope>NUCLEOTIDE SEQUENCE</scope>
</reference>
<gene>
    <name evidence="1" type="ORF">LCGC14_1479520</name>
</gene>